<sequence>MYRLFRSITQLSLSLNGGRCHFSSSSQSPVLCRHFVTGKPSYLFYTTHPDWAPSLHLGYGNEKQESRKQQDLNRYLRAHARRNKKTASVQASSTPNVTAHVTEDQIEQQIENNELLSQDSMAPHNGSEQEPPGYYSFDFMIVDKEPDYMPVTNVNVQHPTSSDACYNEHEVNVMVETGIHDYGPLKNNNGQLSTSSGACYNEHEVNVKETKHAECQADLQNEELQKLRAALNSETAAAPPGGEACKEKNPEPVTRSALPSLLLPACKQRGPLSNLHPLTPFLIQLIDVNCISGESVMP</sequence>
<accession>A0A8S9X5A8</accession>
<comment type="caution">
    <text evidence="2">The sequence shown here is derived from an EMBL/GenBank/DDBJ whole genome shotgun (WGS) entry which is preliminary data.</text>
</comment>
<organism evidence="2 3">
    <name type="scientific">Apolygus lucorum</name>
    <name type="common">Small green plant bug</name>
    <name type="synonym">Lygocoris lucorum</name>
    <dbReference type="NCBI Taxonomy" id="248454"/>
    <lineage>
        <taxon>Eukaryota</taxon>
        <taxon>Metazoa</taxon>
        <taxon>Ecdysozoa</taxon>
        <taxon>Arthropoda</taxon>
        <taxon>Hexapoda</taxon>
        <taxon>Insecta</taxon>
        <taxon>Pterygota</taxon>
        <taxon>Neoptera</taxon>
        <taxon>Paraneoptera</taxon>
        <taxon>Hemiptera</taxon>
        <taxon>Heteroptera</taxon>
        <taxon>Panheteroptera</taxon>
        <taxon>Cimicomorpha</taxon>
        <taxon>Miridae</taxon>
        <taxon>Mirini</taxon>
        <taxon>Apolygus</taxon>
    </lineage>
</organism>
<keyword evidence="1" id="KW-0175">Coiled coil</keyword>
<evidence type="ECO:0000313" key="3">
    <source>
        <dbReference type="Proteomes" id="UP000466442"/>
    </source>
</evidence>
<proteinExistence type="predicted"/>
<evidence type="ECO:0000313" key="2">
    <source>
        <dbReference type="EMBL" id="KAF6204157.1"/>
    </source>
</evidence>
<gene>
    <name evidence="2" type="ORF">GE061_002497</name>
</gene>
<protein>
    <submittedName>
        <fullName evidence="2">Uncharacterized protein</fullName>
    </submittedName>
</protein>
<dbReference type="OrthoDB" id="8195867at2759"/>
<reference evidence="2" key="1">
    <citation type="journal article" date="2021" name="Mol. Ecol. Resour.">
        <title>Apolygus lucorum genome provides insights into omnivorousness and mesophyll feeding.</title>
        <authorList>
            <person name="Liu Y."/>
            <person name="Liu H."/>
            <person name="Wang H."/>
            <person name="Huang T."/>
            <person name="Liu B."/>
            <person name="Yang B."/>
            <person name="Yin L."/>
            <person name="Li B."/>
            <person name="Zhang Y."/>
            <person name="Zhang S."/>
            <person name="Jiang F."/>
            <person name="Zhang X."/>
            <person name="Ren Y."/>
            <person name="Wang B."/>
            <person name="Wang S."/>
            <person name="Lu Y."/>
            <person name="Wu K."/>
            <person name="Fan W."/>
            <person name="Wang G."/>
        </authorList>
    </citation>
    <scope>NUCLEOTIDE SEQUENCE</scope>
    <source>
        <strain evidence="2">12Hb</strain>
    </source>
</reference>
<dbReference type="Proteomes" id="UP000466442">
    <property type="component" value="Unassembled WGS sequence"/>
</dbReference>
<keyword evidence="3" id="KW-1185">Reference proteome</keyword>
<feature type="coiled-coil region" evidence="1">
    <location>
        <begin position="210"/>
        <end position="237"/>
    </location>
</feature>
<dbReference type="AlphaFoldDB" id="A0A8S9X5A8"/>
<evidence type="ECO:0000256" key="1">
    <source>
        <dbReference type="SAM" id="Coils"/>
    </source>
</evidence>
<dbReference type="EMBL" id="WIXP02000010">
    <property type="protein sequence ID" value="KAF6204157.1"/>
    <property type="molecule type" value="Genomic_DNA"/>
</dbReference>
<name>A0A8S9X5A8_APOLU</name>